<dbReference type="Gene3D" id="3.20.20.370">
    <property type="entry name" value="Glycoside hydrolase/deacetylase"/>
    <property type="match status" value="1"/>
</dbReference>
<accession>A0A0F7CLB7</accession>
<dbReference type="InterPro" id="IPR011330">
    <property type="entry name" value="Glyco_hydro/deAcase_b/a-brl"/>
</dbReference>
<dbReference type="OrthoDB" id="371704at2157"/>
<dbReference type="GeneID" id="25402085"/>
<gene>
    <name evidence="1" type="ORF">MA03_07600</name>
</gene>
<proteinExistence type="predicted"/>
<evidence type="ECO:0008006" key="3">
    <source>
        <dbReference type="Google" id="ProtNLM"/>
    </source>
</evidence>
<keyword evidence="2" id="KW-1185">Reference proteome</keyword>
<dbReference type="HOGENOM" id="CLU_1048105_0_0_2"/>
<dbReference type="EMBL" id="CP009961">
    <property type="protein sequence ID" value="AKG39131.1"/>
    <property type="molecule type" value="Genomic_DNA"/>
</dbReference>
<dbReference type="KEGG" id="thf:MA03_07600"/>
<dbReference type="GO" id="GO:0005975">
    <property type="term" value="P:carbohydrate metabolic process"/>
    <property type="evidence" value="ECO:0007669"/>
    <property type="project" value="InterPro"/>
</dbReference>
<evidence type="ECO:0000313" key="1">
    <source>
        <dbReference type="EMBL" id="AKG39131.1"/>
    </source>
</evidence>
<sequence length="253" mass="29682">MLAIFLSHDVDWPRHGPGMDHIMARRDRFEDNIIEKVLRGYNPYFGIPDIVEMEERLGVRSTFFFRPFYDDGTDVNCYSDIIKEISKKGWEIGVHLNDLSSVDAVKAQKEKIEEISVRTLGCRVHYLRIKTEDYRKIRDAGFLYDSSLKSFRDRIDPKDMGHLQIDGVVVFPVTIMDAYLFTYMNVNEERIIKVFEEAIDIAKRMKKDVITVLWHDSSVKMRGGRAYGKVLEFLYSREDLEIMRGVDLLRRVI</sequence>
<dbReference type="Proteomes" id="UP000067434">
    <property type="component" value="Chromosome"/>
</dbReference>
<evidence type="ECO:0000313" key="2">
    <source>
        <dbReference type="Proteomes" id="UP000067434"/>
    </source>
</evidence>
<dbReference type="STRING" id="1550241.MA03_07600"/>
<dbReference type="PATRIC" id="fig|1550241.5.peg.1575"/>
<dbReference type="AlphaFoldDB" id="A0A0F7CLB7"/>
<protein>
    <recommendedName>
        <fullName evidence="3">NodB homology domain-containing protein</fullName>
    </recommendedName>
</protein>
<organism evidence="1 2">
    <name type="scientific">Infirmifilum uzonense</name>
    <dbReference type="NCBI Taxonomy" id="1550241"/>
    <lineage>
        <taxon>Archaea</taxon>
        <taxon>Thermoproteota</taxon>
        <taxon>Thermoprotei</taxon>
        <taxon>Thermofilales</taxon>
        <taxon>Thermofilaceae</taxon>
        <taxon>Infirmifilum</taxon>
    </lineage>
</organism>
<dbReference type="SUPFAM" id="SSF88713">
    <property type="entry name" value="Glycoside hydrolase/deacetylase"/>
    <property type="match status" value="1"/>
</dbReference>
<name>A0A0F7CLB7_9CREN</name>
<reference evidence="1 2" key="1">
    <citation type="journal article" date="2015" name="Stand. Genomic Sci.">
        <title>Complete genome sequence of and proposal of Thermofilum uzonense sp. nov. a novel hyperthermophilic crenarchaeon and emended description of the genus Thermofilum.</title>
        <authorList>
            <person name="Toshchakov S.V."/>
            <person name="Korzhenkov A.A."/>
            <person name="Samarov N.I."/>
            <person name="Mazunin I.O."/>
            <person name="Mozhey O.I."/>
            <person name="Shmyr I.S."/>
            <person name="Derbikova K.S."/>
            <person name="Taranov E.A."/>
            <person name="Dominova I.N."/>
            <person name="Bonch-Osmolovskaya E.A."/>
            <person name="Patrushev M.V."/>
            <person name="Podosokorskaya O.A."/>
            <person name="Kublanov I.V."/>
        </authorList>
    </citation>
    <scope>NUCLEOTIDE SEQUENCE [LARGE SCALE GENOMIC DNA]</scope>
    <source>
        <strain evidence="1 2">1807-2</strain>
    </source>
</reference>
<dbReference type="RefSeq" id="WP_052884675.1">
    <property type="nucleotide sequence ID" value="NZ_CP009961.1"/>
</dbReference>